<feature type="region of interest" description="Disordered" evidence="2">
    <location>
        <begin position="266"/>
        <end position="285"/>
    </location>
</feature>
<dbReference type="InterPro" id="IPR013083">
    <property type="entry name" value="Znf_RING/FYVE/PHD"/>
</dbReference>
<keyword evidence="3" id="KW-1133">Transmembrane helix</keyword>
<keyword evidence="1" id="KW-0479">Metal-binding</keyword>
<dbReference type="Gene3D" id="3.40.50.150">
    <property type="entry name" value="Vaccinia Virus protein VP39"/>
    <property type="match status" value="1"/>
</dbReference>
<comment type="caution">
    <text evidence="5">The sequence shown here is derived from an EMBL/GenBank/DDBJ whole genome shotgun (WGS) entry which is preliminary data.</text>
</comment>
<evidence type="ECO:0000256" key="3">
    <source>
        <dbReference type="SAM" id="Phobius"/>
    </source>
</evidence>
<keyword evidence="1" id="KW-0863">Zinc-finger</keyword>
<dbReference type="SUPFAM" id="SSF53335">
    <property type="entry name" value="S-adenosyl-L-methionine-dependent methyltransferases"/>
    <property type="match status" value="1"/>
</dbReference>
<feature type="domain" description="RING-type" evidence="4">
    <location>
        <begin position="119"/>
        <end position="152"/>
    </location>
</feature>
<dbReference type="AlphaFoldDB" id="A0A8J5C4F7"/>
<feature type="region of interest" description="Disordered" evidence="2">
    <location>
        <begin position="1"/>
        <end position="25"/>
    </location>
</feature>
<evidence type="ECO:0000256" key="1">
    <source>
        <dbReference type="PROSITE-ProRule" id="PRU00175"/>
    </source>
</evidence>
<keyword evidence="3" id="KW-0472">Membrane</keyword>
<reference evidence="5 6" key="1">
    <citation type="submission" date="2020-08" db="EMBL/GenBank/DDBJ databases">
        <title>Plant Genome Project.</title>
        <authorList>
            <person name="Zhang R.-G."/>
        </authorList>
    </citation>
    <scope>NUCLEOTIDE SEQUENCE [LARGE SCALE GENOMIC DNA]</scope>
    <source>
        <tissue evidence="5">Rhizome</tissue>
    </source>
</reference>
<protein>
    <recommendedName>
        <fullName evidence="4">RING-type domain-containing protein</fullName>
    </recommendedName>
</protein>
<feature type="region of interest" description="Disordered" evidence="2">
    <location>
        <begin position="292"/>
        <end position="316"/>
    </location>
</feature>
<keyword evidence="6" id="KW-1185">Reference proteome</keyword>
<dbReference type="Proteomes" id="UP000734854">
    <property type="component" value="Unassembled WGS sequence"/>
</dbReference>
<sequence>MIETDNKTGTASSHKNDGAELPQDDPESDMEFILTILLISFLSIPFSDLLFFLADMLLLRLVAPLVGPHACRPAASLFFGDRRRAAKAAGDGDLLPWGVLGGNYLEVDRYDQSASPVVCVFCLSDIEEGEEVRELRCRHLFHRRCLDPWLACRRATCDAVNIEKSLRMVMAMMDHAIEEEVCKSLAMERLMVVDLGCSSGPNTFLGVFKPPLPAVVETLLPSSQRRPSSLSYPHERNIADLSSRGHQRRTLSLLIAADPLAAIAGKPPCDSSSPSHRQPRLSSRATAVCSRATALTRSHRTRPPILSSPLSELCPS</sequence>
<dbReference type="Gene3D" id="3.30.40.10">
    <property type="entry name" value="Zinc/RING finger domain, C3HC4 (zinc finger)"/>
    <property type="match status" value="1"/>
</dbReference>
<accession>A0A8J5C4F7</accession>
<dbReference type="PROSITE" id="PS50089">
    <property type="entry name" value="ZF_RING_2"/>
    <property type="match status" value="1"/>
</dbReference>
<gene>
    <name evidence="5" type="ORF">ZIOFF_075848</name>
</gene>
<dbReference type="InterPro" id="IPR029063">
    <property type="entry name" value="SAM-dependent_MTases_sf"/>
</dbReference>
<organism evidence="5 6">
    <name type="scientific">Zingiber officinale</name>
    <name type="common">Ginger</name>
    <name type="synonym">Amomum zingiber</name>
    <dbReference type="NCBI Taxonomy" id="94328"/>
    <lineage>
        <taxon>Eukaryota</taxon>
        <taxon>Viridiplantae</taxon>
        <taxon>Streptophyta</taxon>
        <taxon>Embryophyta</taxon>
        <taxon>Tracheophyta</taxon>
        <taxon>Spermatophyta</taxon>
        <taxon>Magnoliopsida</taxon>
        <taxon>Liliopsida</taxon>
        <taxon>Zingiberales</taxon>
        <taxon>Zingiberaceae</taxon>
        <taxon>Zingiber</taxon>
    </lineage>
</organism>
<dbReference type="SUPFAM" id="SSF57850">
    <property type="entry name" value="RING/U-box"/>
    <property type="match status" value="1"/>
</dbReference>
<evidence type="ECO:0000313" key="5">
    <source>
        <dbReference type="EMBL" id="KAG6466357.1"/>
    </source>
</evidence>
<dbReference type="Pfam" id="PF13639">
    <property type="entry name" value="zf-RING_2"/>
    <property type="match status" value="1"/>
</dbReference>
<feature type="transmembrane region" description="Helical" evidence="3">
    <location>
        <begin position="32"/>
        <end position="54"/>
    </location>
</feature>
<dbReference type="GO" id="GO:0008270">
    <property type="term" value="F:zinc ion binding"/>
    <property type="evidence" value="ECO:0007669"/>
    <property type="project" value="UniProtKB-KW"/>
</dbReference>
<dbReference type="EMBL" id="JACMSC010000179">
    <property type="protein sequence ID" value="KAG6466357.1"/>
    <property type="molecule type" value="Genomic_DNA"/>
</dbReference>
<evidence type="ECO:0000256" key="2">
    <source>
        <dbReference type="SAM" id="MobiDB-lite"/>
    </source>
</evidence>
<evidence type="ECO:0000259" key="4">
    <source>
        <dbReference type="PROSITE" id="PS50089"/>
    </source>
</evidence>
<dbReference type="PANTHER" id="PTHR47662">
    <property type="entry name" value="RING-TYPE DOMAIN-CONTAINING PROTEIN"/>
    <property type="match status" value="1"/>
</dbReference>
<keyword evidence="1" id="KW-0862">Zinc</keyword>
<evidence type="ECO:0000313" key="6">
    <source>
        <dbReference type="Proteomes" id="UP000734854"/>
    </source>
</evidence>
<proteinExistence type="predicted"/>
<name>A0A8J5C4F7_ZINOF</name>
<feature type="compositionally biased region" description="Polar residues" evidence="2">
    <location>
        <begin position="270"/>
        <end position="285"/>
    </location>
</feature>
<dbReference type="InterPro" id="IPR001841">
    <property type="entry name" value="Znf_RING"/>
</dbReference>
<dbReference type="PANTHER" id="PTHR47662:SF1">
    <property type="entry name" value="RING-TYPE DOMAIN-CONTAINING PROTEIN"/>
    <property type="match status" value="1"/>
</dbReference>
<keyword evidence="3" id="KW-0812">Transmembrane</keyword>